<dbReference type="GeneID" id="301459504"/>
<keyword evidence="1" id="KW-0812">Transmembrane</keyword>
<evidence type="ECO:0000256" key="1">
    <source>
        <dbReference type="SAM" id="Phobius"/>
    </source>
</evidence>
<evidence type="ECO:0008006" key="4">
    <source>
        <dbReference type="Google" id="ProtNLM"/>
    </source>
</evidence>
<comment type="caution">
    <text evidence="2">The sequence shown here is derived from an EMBL/GenBank/DDBJ whole genome shotgun (WGS) entry which is preliminary data.</text>
</comment>
<feature type="transmembrane region" description="Helical" evidence="1">
    <location>
        <begin position="65"/>
        <end position="87"/>
    </location>
</feature>
<sequence>MITFLIRAFIFLASAALGLLVADLLLPGFRIDWSNWWGFVLAIVIFATLQSVLSPWVATVARRNAPALLGGIGIFSTLIALVIVVLIPGAGLTIGQPFLLTWVLAPVIVWLVTALATLFLPMLLLKKRLDERRDKKAGAAGA</sequence>
<dbReference type="AlphaFoldDB" id="A0AAJ2HIJ1"/>
<organism evidence="2 3">
    <name type="scientific">Microbacterium aurantiacum</name>
    <dbReference type="NCBI Taxonomy" id="162393"/>
    <lineage>
        <taxon>Bacteria</taxon>
        <taxon>Bacillati</taxon>
        <taxon>Actinomycetota</taxon>
        <taxon>Actinomycetes</taxon>
        <taxon>Micrococcales</taxon>
        <taxon>Microbacteriaceae</taxon>
        <taxon>Microbacterium</taxon>
    </lineage>
</organism>
<keyword evidence="1" id="KW-1133">Transmembrane helix</keyword>
<name>A0AAJ2HIJ1_9MICO</name>
<dbReference type="Proteomes" id="UP001183582">
    <property type="component" value="Unassembled WGS sequence"/>
</dbReference>
<feature type="transmembrane region" description="Helical" evidence="1">
    <location>
        <begin position="99"/>
        <end position="125"/>
    </location>
</feature>
<dbReference type="EMBL" id="JAHWXH010000004">
    <property type="protein sequence ID" value="MDS0246841.1"/>
    <property type="molecule type" value="Genomic_DNA"/>
</dbReference>
<keyword evidence="1" id="KW-0472">Membrane</keyword>
<accession>A0AAJ2HIJ1</accession>
<dbReference type="RefSeq" id="WP_310892150.1">
    <property type="nucleotide sequence ID" value="NZ_BAAAGR010000005.1"/>
</dbReference>
<reference evidence="2 3" key="1">
    <citation type="submission" date="2021-06" db="EMBL/GenBank/DDBJ databases">
        <title>Genome-based taxonomic framework of Microbacterium strains isolated from marine environment, the description of four new species and reclassification of four preexisting species.</title>
        <authorList>
            <person name="Lee S.D."/>
            <person name="Kim S.-M."/>
            <person name="Byeon Y.-S."/>
            <person name="Yang H.L."/>
            <person name="Kim I.S."/>
        </authorList>
    </citation>
    <scope>NUCLEOTIDE SEQUENCE [LARGE SCALE GENOMIC DNA]</scope>
    <source>
        <strain evidence="2 3">KACC 20514</strain>
    </source>
</reference>
<evidence type="ECO:0000313" key="3">
    <source>
        <dbReference type="Proteomes" id="UP001183582"/>
    </source>
</evidence>
<feature type="transmembrane region" description="Helical" evidence="1">
    <location>
        <begin position="34"/>
        <end position="53"/>
    </location>
</feature>
<proteinExistence type="predicted"/>
<gene>
    <name evidence="2" type="ORF">KZC50_14680</name>
</gene>
<protein>
    <recommendedName>
        <fullName evidence="4">Superfamily IV 4 TMS phage holin</fullName>
    </recommendedName>
</protein>
<evidence type="ECO:0000313" key="2">
    <source>
        <dbReference type="EMBL" id="MDS0246841.1"/>
    </source>
</evidence>